<reference evidence="3" key="1">
    <citation type="journal article" date="2012" name="Science">
        <title>The Paleozoic origin of enzymatic lignin decomposition reconstructed from 31 fungal genomes.</title>
        <authorList>
            <person name="Floudas D."/>
            <person name="Binder M."/>
            <person name="Riley R."/>
            <person name="Barry K."/>
            <person name="Blanchette R.A."/>
            <person name="Henrissat B."/>
            <person name="Martinez A.T."/>
            <person name="Otillar R."/>
            <person name="Spatafora J.W."/>
            <person name="Yadav J.S."/>
            <person name="Aerts A."/>
            <person name="Benoit I."/>
            <person name="Boyd A."/>
            <person name="Carlson A."/>
            <person name="Copeland A."/>
            <person name="Coutinho P.M."/>
            <person name="de Vries R.P."/>
            <person name="Ferreira P."/>
            <person name="Findley K."/>
            <person name="Foster B."/>
            <person name="Gaskell J."/>
            <person name="Glotzer D."/>
            <person name="Gorecki P."/>
            <person name="Heitman J."/>
            <person name="Hesse C."/>
            <person name="Hori C."/>
            <person name="Igarashi K."/>
            <person name="Jurgens J.A."/>
            <person name="Kallen N."/>
            <person name="Kersten P."/>
            <person name="Kohler A."/>
            <person name="Kuees U."/>
            <person name="Kumar T.K.A."/>
            <person name="Kuo A."/>
            <person name="LaButti K."/>
            <person name="Larrondo L.F."/>
            <person name="Lindquist E."/>
            <person name="Ling A."/>
            <person name="Lombard V."/>
            <person name="Lucas S."/>
            <person name="Lundell T."/>
            <person name="Martin R."/>
            <person name="McLaughlin D.J."/>
            <person name="Morgenstern I."/>
            <person name="Morin E."/>
            <person name="Murat C."/>
            <person name="Nagy L.G."/>
            <person name="Nolan M."/>
            <person name="Ohm R.A."/>
            <person name="Patyshakuliyeva A."/>
            <person name="Rokas A."/>
            <person name="Ruiz-Duenas F.J."/>
            <person name="Sabat G."/>
            <person name="Salamov A."/>
            <person name="Samejima M."/>
            <person name="Schmutz J."/>
            <person name="Slot J.C."/>
            <person name="St John F."/>
            <person name="Stenlid J."/>
            <person name="Sun H."/>
            <person name="Sun S."/>
            <person name="Syed K."/>
            <person name="Tsang A."/>
            <person name="Wiebenga A."/>
            <person name="Young D."/>
            <person name="Pisabarro A."/>
            <person name="Eastwood D.C."/>
            <person name="Martin F."/>
            <person name="Cullen D."/>
            <person name="Grigoriev I.V."/>
            <person name="Hibbett D.S."/>
        </authorList>
    </citation>
    <scope>NUCLEOTIDE SEQUENCE [LARGE SCALE GENOMIC DNA]</scope>
    <source>
        <strain evidence="3">FP-91666</strain>
    </source>
</reference>
<feature type="domain" description="DUF6570" evidence="1">
    <location>
        <begin position="1"/>
        <end position="56"/>
    </location>
</feature>
<dbReference type="GeneID" id="18806593"/>
<keyword evidence="3" id="KW-1185">Reference proteome</keyword>
<evidence type="ECO:0000313" key="2">
    <source>
        <dbReference type="EMBL" id="EIM79104.1"/>
    </source>
</evidence>
<feature type="non-terminal residue" evidence="2">
    <location>
        <position position="316"/>
    </location>
</feature>
<dbReference type="RefSeq" id="XP_007311787.1">
    <property type="nucleotide sequence ID" value="XM_007311725.1"/>
</dbReference>
<dbReference type="OrthoDB" id="432234at2759"/>
<sequence length="316" mass="35695">MCVLFVGKKGRPKMDTIRSMEPLLVSKRRVEIMLRFLVENNPHYRDASVSFSRRNLDLLCSGPGFLPGEDIGIPSTLEIQYLPYGDSAAEAVNSGYDAEERGDFLIPEDESYTEITGFSNTVSAGNGHQSSKVRALQWVLDHKPYVSVQPGSKLFPDRDPRMLTFVFPHLDPWGIGGFNHTSRSGDAIISMQHQTRNLLMQYDSPFERDPNFAYVCWNAVQKLEAARSLQFRTQASNLAYLADEINEHKDIIEDMNDRWMRDDKCTPTSRGERRVAAILAKLRLVAKDLKGSNGRRIALRNQIRGLLKANGCPALF</sequence>
<organism evidence="2 3">
    <name type="scientific">Stereum hirsutum (strain FP-91666)</name>
    <name type="common">White-rot fungus</name>
    <dbReference type="NCBI Taxonomy" id="721885"/>
    <lineage>
        <taxon>Eukaryota</taxon>
        <taxon>Fungi</taxon>
        <taxon>Dikarya</taxon>
        <taxon>Basidiomycota</taxon>
        <taxon>Agaricomycotina</taxon>
        <taxon>Agaricomycetes</taxon>
        <taxon>Russulales</taxon>
        <taxon>Stereaceae</taxon>
        <taxon>Stereum</taxon>
    </lineage>
</organism>
<dbReference type="AlphaFoldDB" id="R7RVL5"/>
<dbReference type="Proteomes" id="UP000053927">
    <property type="component" value="Unassembled WGS sequence"/>
</dbReference>
<accession>R7RVL5</accession>
<proteinExistence type="predicted"/>
<dbReference type="Pfam" id="PF20209">
    <property type="entry name" value="DUF6570"/>
    <property type="match status" value="1"/>
</dbReference>
<dbReference type="OMA" id="YICWNIL"/>
<protein>
    <recommendedName>
        <fullName evidence="1">DUF6570 domain-containing protein</fullName>
    </recommendedName>
</protein>
<evidence type="ECO:0000259" key="1">
    <source>
        <dbReference type="Pfam" id="PF20209"/>
    </source>
</evidence>
<dbReference type="EMBL" id="JH687411">
    <property type="protein sequence ID" value="EIM79104.1"/>
    <property type="molecule type" value="Genomic_DNA"/>
</dbReference>
<dbReference type="eggNOG" id="ENOG502S8MM">
    <property type="taxonomic scope" value="Eukaryota"/>
</dbReference>
<dbReference type="InterPro" id="IPR046700">
    <property type="entry name" value="DUF6570"/>
</dbReference>
<dbReference type="KEGG" id="shs:STEHIDRAFT_69926"/>
<gene>
    <name evidence="2" type="ORF">STEHIDRAFT_69926</name>
</gene>
<evidence type="ECO:0000313" key="3">
    <source>
        <dbReference type="Proteomes" id="UP000053927"/>
    </source>
</evidence>
<name>R7RVL5_STEHR</name>